<name>A0A077Z2Y4_TRITR</name>
<feature type="domain" description="Lipase" evidence="7">
    <location>
        <begin position="3"/>
        <end position="282"/>
    </location>
</feature>
<dbReference type="InterPro" id="IPR000734">
    <property type="entry name" value="TAG_lipase"/>
</dbReference>
<keyword evidence="5" id="KW-0479">Metal-binding</keyword>
<evidence type="ECO:0000256" key="4">
    <source>
        <dbReference type="PIRSR" id="PIRSR000865-1"/>
    </source>
</evidence>
<evidence type="ECO:0000313" key="8">
    <source>
        <dbReference type="EMBL" id="CDW54852.1"/>
    </source>
</evidence>
<feature type="active site" description="Charge relay system" evidence="4">
    <location>
        <position position="235"/>
    </location>
</feature>
<dbReference type="PIRSF" id="PIRSF000865">
    <property type="entry name" value="Lipoprotein_lipase_LIPH"/>
    <property type="match status" value="1"/>
</dbReference>
<dbReference type="Gene3D" id="3.40.50.1820">
    <property type="entry name" value="alpha/beta hydrolase"/>
    <property type="match status" value="1"/>
</dbReference>
<evidence type="ECO:0000256" key="1">
    <source>
        <dbReference type="ARBA" id="ARBA00004613"/>
    </source>
</evidence>
<sequence length="410" mass="46428">MRVLPQSPEKIDPTFWLYTPGKNRPDPLNFPSLLGIQVNTSRELYILVHGFGHFPKWILPMTEELLKKDNNVIIVDWTKGSRPPNYYQAASNSRIIGSMVATLVKNLLNTTSYTMNDITMVGFSLGCHVCGYAGKKLRQPKLSRIVALDPAGPLFAGYGPKVRLAPTDADFVQCIHTDGKGYMHGGLGTLQPMGHVDFYPNGGKAQLGCPRNVKEVILDLWFLNSSTFETLTCSHARAPALYIEAIKTMEDDQRCDFSAFQCKTAEEWEKGLCFYCPANHTMTFFGFGLTSSIIPKGTFYFATRNHNDYRAPFCGNQYGFVIKPDRWIKGNLWLFARYENGNQEIIDLLAENEELYPDNSKVKIVATSTPIDKETIVSLMYKKYKSWFWKNGPDEWELKAFSILDLKCAQ</sequence>
<evidence type="ECO:0000256" key="2">
    <source>
        <dbReference type="ARBA" id="ARBA00010701"/>
    </source>
</evidence>
<dbReference type="SUPFAM" id="SSF53474">
    <property type="entry name" value="alpha/beta-Hydrolases"/>
    <property type="match status" value="1"/>
</dbReference>
<dbReference type="STRING" id="36087.A0A077Z2Y4"/>
<dbReference type="GO" id="GO:0016042">
    <property type="term" value="P:lipid catabolic process"/>
    <property type="evidence" value="ECO:0007669"/>
    <property type="project" value="TreeGrafter"/>
</dbReference>
<dbReference type="GO" id="GO:0016298">
    <property type="term" value="F:lipase activity"/>
    <property type="evidence" value="ECO:0007669"/>
    <property type="project" value="InterPro"/>
</dbReference>
<dbReference type="AlphaFoldDB" id="A0A077Z2Y4"/>
<reference evidence="8" key="1">
    <citation type="submission" date="2014-01" db="EMBL/GenBank/DDBJ databases">
        <authorList>
            <person name="Aslett M."/>
        </authorList>
    </citation>
    <scope>NUCLEOTIDE SEQUENCE</scope>
</reference>
<dbReference type="Proteomes" id="UP000030665">
    <property type="component" value="Unassembled WGS sequence"/>
</dbReference>
<gene>
    <name evidence="8" type="ORF">TTRE_0000312201</name>
</gene>
<keyword evidence="9" id="KW-1185">Reference proteome</keyword>
<feature type="binding site" evidence="5">
    <location>
        <position position="168"/>
    </location>
    <ligand>
        <name>Ca(2+)</name>
        <dbReference type="ChEBI" id="CHEBI:29108"/>
    </ligand>
</feature>
<evidence type="ECO:0000259" key="7">
    <source>
        <dbReference type="Pfam" id="PF00151"/>
    </source>
</evidence>
<accession>A0A077Z2Y4</accession>
<feature type="active site" description="Charge relay system" evidence="4">
    <location>
        <position position="149"/>
    </location>
</feature>
<dbReference type="PANTHER" id="PTHR11610:SF173">
    <property type="entry name" value="LIPASE DOMAIN-CONTAINING PROTEIN-RELATED"/>
    <property type="match status" value="1"/>
</dbReference>
<evidence type="ECO:0000256" key="5">
    <source>
        <dbReference type="PIRSR" id="PIRSR000865-2"/>
    </source>
</evidence>
<dbReference type="GO" id="GO:0005615">
    <property type="term" value="C:extracellular space"/>
    <property type="evidence" value="ECO:0007669"/>
    <property type="project" value="TreeGrafter"/>
</dbReference>
<dbReference type="InterPro" id="IPR013818">
    <property type="entry name" value="Lipase"/>
</dbReference>
<evidence type="ECO:0000256" key="3">
    <source>
        <dbReference type="ARBA" id="ARBA00022525"/>
    </source>
</evidence>
<evidence type="ECO:0000313" key="9">
    <source>
        <dbReference type="Proteomes" id="UP000030665"/>
    </source>
</evidence>
<keyword evidence="3" id="KW-0964">Secreted</keyword>
<evidence type="ECO:0000256" key="6">
    <source>
        <dbReference type="RuleBase" id="RU004262"/>
    </source>
</evidence>
<dbReference type="InterPro" id="IPR016272">
    <property type="entry name" value="Lipase_LIPH"/>
</dbReference>
<proteinExistence type="inferred from homology"/>
<reference evidence="8" key="2">
    <citation type="submission" date="2014-03" db="EMBL/GenBank/DDBJ databases">
        <title>The whipworm genome and dual-species transcriptomics of an intimate host-pathogen interaction.</title>
        <authorList>
            <person name="Foth B.J."/>
            <person name="Tsai I.J."/>
            <person name="Reid A.J."/>
            <person name="Bancroft A.J."/>
            <person name="Nichol S."/>
            <person name="Tracey A."/>
            <person name="Holroyd N."/>
            <person name="Cotton J.A."/>
            <person name="Stanley E.J."/>
            <person name="Zarowiecki M."/>
            <person name="Liu J.Z."/>
            <person name="Huckvale T."/>
            <person name="Cooper P.J."/>
            <person name="Grencis R.K."/>
            <person name="Berriman M."/>
        </authorList>
    </citation>
    <scope>NUCLEOTIDE SEQUENCE [LARGE SCALE GENOMIC DNA]</scope>
</reference>
<feature type="active site" description="Nucleophile" evidence="4">
    <location>
        <position position="124"/>
    </location>
</feature>
<dbReference type="GO" id="GO:0052689">
    <property type="term" value="F:carboxylic ester hydrolase activity"/>
    <property type="evidence" value="ECO:0007669"/>
    <property type="project" value="InterPro"/>
</dbReference>
<dbReference type="PANTHER" id="PTHR11610">
    <property type="entry name" value="LIPASE"/>
    <property type="match status" value="1"/>
</dbReference>
<dbReference type="Pfam" id="PF00151">
    <property type="entry name" value="Lipase"/>
    <property type="match status" value="1"/>
</dbReference>
<dbReference type="EMBL" id="HG805919">
    <property type="protein sequence ID" value="CDW54852.1"/>
    <property type="molecule type" value="Genomic_DNA"/>
</dbReference>
<dbReference type="InterPro" id="IPR029058">
    <property type="entry name" value="AB_hydrolase_fold"/>
</dbReference>
<comment type="similarity">
    <text evidence="2 6">Belongs to the AB hydrolase superfamily. Lipase family.</text>
</comment>
<dbReference type="CDD" id="cd00707">
    <property type="entry name" value="Pancreat_lipase_like"/>
    <property type="match status" value="1"/>
</dbReference>
<protein>
    <submittedName>
        <fullName evidence="8">Pancreatic lipase protein 1</fullName>
    </submittedName>
</protein>
<organism evidence="8 9">
    <name type="scientific">Trichuris trichiura</name>
    <name type="common">Whipworm</name>
    <name type="synonym">Trichocephalus trichiurus</name>
    <dbReference type="NCBI Taxonomy" id="36087"/>
    <lineage>
        <taxon>Eukaryota</taxon>
        <taxon>Metazoa</taxon>
        <taxon>Ecdysozoa</taxon>
        <taxon>Nematoda</taxon>
        <taxon>Enoplea</taxon>
        <taxon>Dorylaimia</taxon>
        <taxon>Trichinellida</taxon>
        <taxon>Trichuridae</taxon>
        <taxon>Trichuris</taxon>
    </lineage>
</organism>
<comment type="subcellular location">
    <subcellularLocation>
        <location evidence="1">Secreted</location>
    </subcellularLocation>
</comment>
<dbReference type="OrthoDB" id="5918157at2759"/>
<dbReference type="GO" id="GO:0046872">
    <property type="term" value="F:metal ion binding"/>
    <property type="evidence" value="ECO:0007669"/>
    <property type="project" value="UniProtKB-KW"/>
</dbReference>
<dbReference type="InterPro" id="IPR033906">
    <property type="entry name" value="Lipase_N"/>
</dbReference>
<keyword evidence="5" id="KW-0106">Calcium</keyword>
<dbReference type="PRINTS" id="PR00821">
    <property type="entry name" value="TAGLIPASE"/>
</dbReference>
<feature type="binding site" evidence="5">
    <location>
        <position position="163"/>
    </location>
    <ligand>
        <name>Ca(2+)</name>
        <dbReference type="ChEBI" id="CHEBI:29108"/>
    </ligand>
</feature>